<dbReference type="EMBL" id="BAABRO010000005">
    <property type="protein sequence ID" value="GAA5507276.1"/>
    <property type="molecule type" value="Genomic_DNA"/>
</dbReference>
<keyword evidence="1" id="KW-0732">Signal</keyword>
<dbReference type="RefSeq" id="WP_345684152.1">
    <property type="nucleotide sequence ID" value="NZ_BAABRO010000005.1"/>
</dbReference>
<dbReference type="PROSITE" id="PS51257">
    <property type="entry name" value="PROKAR_LIPOPROTEIN"/>
    <property type="match status" value="1"/>
</dbReference>
<organism evidence="2 3">
    <name type="scientific">Novipirellula caenicola</name>
    <dbReference type="NCBI Taxonomy" id="1536901"/>
    <lineage>
        <taxon>Bacteria</taxon>
        <taxon>Pseudomonadati</taxon>
        <taxon>Planctomycetota</taxon>
        <taxon>Planctomycetia</taxon>
        <taxon>Pirellulales</taxon>
        <taxon>Pirellulaceae</taxon>
        <taxon>Novipirellula</taxon>
    </lineage>
</organism>
<comment type="caution">
    <text evidence="2">The sequence shown here is derived from an EMBL/GenBank/DDBJ whole genome shotgun (WGS) entry which is preliminary data.</text>
</comment>
<evidence type="ECO:0000313" key="3">
    <source>
        <dbReference type="Proteomes" id="UP001416858"/>
    </source>
</evidence>
<name>A0ABP9VRJ6_9BACT</name>
<accession>A0ABP9VRJ6</accession>
<sequence length="147" mass="15892">MMLRAFCVFQLLATLSILGCSSRESATYPVYGVVRFPDGKLLREGTIEFEITGVPNPITATGEIAPDGSFFLGTYQIDDGAVAGTHRVVVIADTVIGTGVERPGLLPKSILHSKYRDFNTSDILVEVRPTTNNLVIDVEYAPADEAE</sequence>
<feature type="signal peptide" evidence="1">
    <location>
        <begin position="1"/>
        <end position="26"/>
    </location>
</feature>
<keyword evidence="3" id="KW-1185">Reference proteome</keyword>
<evidence type="ECO:0000256" key="1">
    <source>
        <dbReference type="SAM" id="SignalP"/>
    </source>
</evidence>
<reference evidence="2 3" key="1">
    <citation type="submission" date="2024-02" db="EMBL/GenBank/DDBJ databases">
        <title>Rhodopirellula caenicola NBRC 110016.</title>
        <authorList>
            <person name="Ichikawa N."/>
            <person name="Katano-Makiyama Y."/>
            <person name="Hidaka K."/>
        </authorList>
    </citation>
    <scope>NUCLEOTIDE SEQUENCE [LARGE SCALE GENOMIC DNA]</scope>
    <source>
        <strain evidence="2 3">NBRC 110016</strain>
    </source>
</reference>
<evidence type="ECO:0000313" key="2">
    <source>
        <dbReference type="EMBL" id="GAA5507276.1"/>
    </source>
</evidence>
<proteinExistence type="predicted"/>
<gene>
    <name evidence="2" type="ORF">Rcae01_02731</name>
</gene>
<protein>
    <recommendedName>
        <fullName evidence="4">Carboxypeptidase regulatory-like domain-containing protein</fullName>
    </recommendedName>
</protein>
<dbReference type="Proteomes" id="UP001416858">
    <property type="component" value="Unassembled WGS sequence"/>
</dbReference>
<evidence type="ECO:0008006" key="4">
    <source>
        <dbReference type="Google" id="ProtNLM"/>
    </source>
</evidence>
<feature type="chain" id="PRO_5045125135" description="Carboxypeptidase regulatory-like domain-containing protein" evidence="1">
    <location>
        <begin position="27"/>
        <end position="147"/>
    </location>
</feature>